<feature type="active site" description="Proton donor" evidence="3">
    <location>
        <position position="1051"/>
    </location>
</feature>
<dbReference type="GO" id="GO:0007165">
    <property type="term" value="P:signal transduction"/>
    <property type="evidence" value="ECO:0007669"/>
    <property type="project" value="InterPro"/>
</dbReference>
<comment type="caution">
    <text evidence="9">The sequence shown here is derived from an EMBL/GenBank/DDBJ whole genome shotgun (WGS) entry which is preliminary data.</text>
</comment>
<dbReference type="SUPFAM" id="SSF109604">
    <property type="entry name" value="HD-domain/PDEase-like"/>
    <property type="match status" value="1"/>
</dbReference>
<feature type="binding site" evidence="5">
    <location>
        <position position="1093"/>
    </location>
    <ligand>
        <name>Zn(2+)</name>
        <dbReference type="ChEBI" id="CHEBI:29105"/>
        <label>1</label>
    </ligand>
</feature>
<dbReference type="PANTHER" id="PTHR11347">
    <property type="entry name" value="CYCLIC NUCLEOTIDE PHOSPHODIESTERASE"/>
    <property type="match status" value="1"/>
</dbReference>
<accession>A0A835STZ9</accession>
<dbReference type="CDD" id="cd00077">
    <property type="entry name" value="HDc"/>
    <property type="match status" value="1"/>
</dbReference>
<feature type="transmembrane region" description="Helical" evidence="7">
    <location>
        <begin position="252"/>
        <end position="276"/>
    </location>
</feature>
<evidence type="ECO:0000313" key="10">
    <source>
        <dbReference type="Proteomes" id="UP000650467"/>
    </source>
</evidence>
<feature type="binding site" evidence="4">
    <location>
        <begin position="1051"/>
        <end position="1055"/>
    </location>
    <ligand>
        <name>AMP</name>
        <dbReference type="ChEBI" id="CHEBI:456215"/>
    </ligand>
</feature>
<keyword evidence="1 5" id="KW-0479">Metal-binding</keyword>
<feature type="region of interest" description="Disordered" evidence="6">
    <location>
        <begin position="649"/>
        <end position="679"/>
    </location>
</feature>
<feature type="binding site" evidence="4">
    <location>
        <position position="1278"/>
    </location>
    <ligand>
        <name>AMP</name>
        <dbReference type="ChEBI" id="CHEBI:456215"/>
    </ligand>
</feature>
<dbReference type="Pfam" id="PF00233">
    <property type="entry name" value="PDEase_I"/>
    <property type="match status" value="1"/>
</dbReference>
<feature type="binding site" evidence="5">
    <location>
        <position position="1055"/>
    </location>
    <ligand>
        <name>Zn(2+)</name>
        <dbReference type="ChEBI" id="CHEBI:29105"/>
        <label>1</label>
    </ligand>
</feature>
<dbReference type="OrthoDB" id="546632at2759"/>
<proteinExistence type="predicted"/>
<evidence type="ECO:0000256" key="7">
    <source>
        <dbReference type="SAM" id="Phobius"/>
    </source>
</evidence>
<feature type="binding site" evidence="4">
    <location>
        <position position="1329"/>
    </location>
    <ligand>
        <name>AMP</name>
        <dbReference type="ChEBI" id="CHEBI:456215"/>
    </ligand>
</feature>
<evidence type="ECO:0000256" key="1">
    <source>
        <dbReference type="ARBA" id="ARBA00022723"/>
    </source>
</evidence>
<dbReference type="GO" id="GO:0004114">
    <property type="term" value="F:3',5'-cyclic-nucleotide phosphodiesterase activity"/>
    <property type="evidence" value="ECO:0007669"/>
    <property type="project" value="InterPro"/>
</dbReference>
<feature type="binding site" evidence="4">
    <location>
        <position position="1093"/>
    </location>
    <ligand>
        <name>AMP</name>
        <dbReference type="ChEBI" id="CHEBI:456215"/>
    </ligand>
</feature>
<gene>
    <name evidence="9" type="ORF">HXX76_013451</name>
</gene>
<feature type="region of interest" description="Disordered" evidence="6">
    <location>
        <begin position="574"/>
        <end position="603"/>
    </location>
</feature>
<keyword evidence="7" id="KW-1133">Transmembrane helix</keyword>
<evidence type="ECO:0000256" key="3">
    <source>
        <dbReference type="PIRSR" id="PIRSR623088-1"/>
    </source>
</evidence>
<dbReference type="InterPro" id="IPR023088">
    <property type="entry name" value="PDEase"/>
</dbReference>
<protein>
    <recommendedName>
        <fullName evidence="8">PDEase domain-containing protein</fullName>
    </recommendedName>
</protein>
<feature type="region of interest" description="Disordered" evidence="6">
    <location>
        <begin position="737"/>
        <end position="779"/>
    </location>
</feature>
<dbReference type="GO" id="GO:0046872">
    <property type="term" value="F:metal ion binding"/>
    <property type="evidence" value="ECO:0007669"/>
    <property type="project" value="UniProtKB-KW"/>
</dbReference>
<dbReference type="EMBL" id="JAEHOC010000052">
    <property type="protein sequence ID" value="KAG2425826.1"/>
    <property type="molecule type" value="Genomic_DNA"/>
</dbReference>
<feature type="compositionally biased region" description="Low complexity" evidence="6">
    <location>
        <begin position="737"/>
        <end position="749"/>
    </location>
</feature>
<keyword evidence="10" id="KW-1185">Reference proteome</keyword>
<sequence>MGKELVDKAKELLRDRAQVVASEAAAWWAEHVLQAYEPVTLLAALVAQKPHTFVQCFNDSVAHTTQHAVQGNNNQSRFELQLLPNGVVQSARPAAGNTGAGLGFVILQPVFVTAAASSSPGVGAGGAVVNALCGAPCARNASSSELQWWGFVAAEVDISAFATAPGSPLVLLEHLGYRYQVVVVGGSSSGSSSGSGSSGGAAVETPVESSAVLPSNDYKEGRAELEPGPQPLTLAVRTSPAAGWAGDDAHTYAVSMLAVLCGMGLIAASLLFGALVSWRRNKMLLETLLPKAVLKDLRGEDTSVLGVAQMRPTDTPADTLLAILADLLEGVTPDLRDVVLVRTALQRNWDVYTPLNLRGHIKGANLDADVAQALMQQLMGSDSGGTPYDSMYGNGGNGTGHGMRGYSTAGGGYSASLSGMGQGSGGLVRRISGFVTYNLDTMAGALQFILSPDAIFSDSVPSGTLAHPLGAAAAAPAAAGMVIGGGDGGGGGGGGSLLSMPGSLYDAAAAIPEGSSVSLAEGGAVGVSGGRCTVSGALHTIPSGVVVSLAGPSGRAQSLPQTAGAAASLQQGAHTASGGATGTSGAAAAVTGMPPQSSAAGSSPLVPLTAAIYRSYTISGVPENPADDAEGSSEESGLYGPYDEADLVGLEAGGTGGGGAPVACRGRGGAGEGTHGNPRLTRTTEAAHLATHPYQHHHSQQHAQHRPGSMILTSTGTGSLLLTVRATDEGAAAAAAGAGAGAGNTSAAGTPRPDAGKRSSAAAYKQRRPPGRAASFGLPDSPTQLASLAGAAAAASRVQLCARGGRRSVELPSSTATGAFGTASVGDGAVAEDSASLQSYAMALLHKPASRLGLLHHLQSGAPASATALSQPSSQQLQLNTSAAAAAAAGTGSPSLAQLAQAQHAQHALSRQRKAASHDRLSSSSLPHRLDLSPFLTAEATDAATAGAGSNGAAAIAPCQVLASPPPFTPQTLPLPQQPCIPEVERLLAKSDSWEFDMWALQEATQGHALSVLGFYLMRRTGLMDRFKLKPVKIARLLRAIENGYVDNPYHSAIHAADVLQTLHVVIHAAQLHVHYLDALGLLASYYAAIVHDFAHPGLTGDFLVASSDPLAIRYNDRSPLENHHCAASFALLRRKELDALSPLSQSERSAFRKQVIELVLSTDMKQHFSILSHFNTVHRLAAYSGQAQQADSPHGQQHPSPKPPPPIGGKAGAHKPGQLQSYASVDESLVVLQLSEGSLLTQADAAASAAAAGAPAPRPVDDTERLLTLQIALKCADIGHLGESLEVHKKWLSNLEEEFFRQGDRERALGLPISPLFDRSKQGVSKSQVGFYDFVALPLVHALSSAFPGTQQLMRCFLQNYHYWKEAAEMPDGMRRGND</sequence>
<feature type="region of interest" description="Disordered" evidence="6">
    <location>
        <begin position="622"/>
        <end position="641"/>
    </location>
</feature>
<keyword evidence="2" id="KW-0378">Hydrolase</keyword>
<evidence type="ECO:0000256" key="6">
    <source>
        <dbReference type="SAM" id="MobiDB-lite"/>
    </source>
</evidence>
<feature type="region of interest" description="Disordered" evidence="6">
    <location>
        <begin position="1186"/>
        <end position="1218"/>
    </location>
</feature>
<evidence type="ECO:0000256" key="4">
    <source>
        <dbReference type="PIRSR" id="PIRSR623088-2"/>
    </source>
</evidence>
<feature type="binding site" evidence="5">
    <location>
        <position position="1278"/>
    </location>
    <ligand>
        <name>Zn(2+)</name>
        <dbReference type="ChEBI" id="CHEBI:29105"/>
        <label>1</label>
    </ligand>
</feature>
<evidence type="ECO:0000256" key="2">
    <source>
        <dbReference type="ARBA" id="ARBA00022801"/>
    </source>
</evidence>
<dbReference type="InterPro" id="IPR003607">
    <property type="entry name" value="HD/PDEase_dom"/>
</dbReference>
<keyword evidence="7" id="KW-0472">Membrane</keyword>
<evidence type="ECO:0000259" key="8">
    <source>
        <dbReference type="PROSITE" id="PS51845"/>
    </source>
</evidence>
<dbReference type="Gene3D" id="1.10.1300.10">
    <property type="entry name" value="3'5'-cyclic nucleotide phosphodiesterase, catalytic domain"/>
    <property type="match status" value="1"/>
</dbReference>
<name>A0A835STZ9_CHLIN</name>
<feature type="compositionally biased region" description="Gly residues" evidence="6">
    <location>
        <begin position="651"/>
        <end position="674"/>
    </location>
</feature>
<dbReference type="InterPro" id="IPR002073">
    <property type="entry name" value="PDEase_catalytic_dom"/>
</dbReference>
<evidence type="ECO:0000256" key="5">
    <source>
        <dbReference type="PIRSR" id="PIRSR623088-3"/>
    </source>
</evidence>
<evidence type="ECO:0000313" key="9">
    <source>
        <dbReference type="EMBL" id="KAG2425826.1"/>
    </source>
</evidence>
<dbReference type="InterPro" id="IPR036971">
    <property type="entry name" value="PDEase_catalytic_dom_sf"/>
</dbReference>
<organism evidence="9 10">
    <name type="scientific">Chlamydomonas incerta</name>
    <dbReference type="NCBI Taxonomy" id="51695"/>
    <lineage>
        <taxon>Eukaryota</taxon>
        <taxon>Viridiplantae</taxon>
        <taxon>Chlorophyta</taxon>
        <taxon>core chlorophytes</taxon>
        <taxon>Chlorophyceae</taxon>
        <taxon>CS clade</taxon>
        <taxon>Chlamydomonadales</taxon>
        <taxon>Chlamydomonadaceae</taxon>
        <taxon>Chlamydomonas</taxon>
    </lineage>
</organism>
<feature type="domain" description="PDEase" evidence="8">
    <location>
        <begin position="961"/>
        <end position="1372"/>
    </location>
</feature>
<keyword evidence="7" id="KW-0812">Transmembrane</keyword>
<feature type="binding site" evidence="5">
    <location>
        <position position="1092"/>
    </location>
    <ligand>
        <name>Zn(2+)</name>
        <dbReference type="ChEBI" id="CHEBI:29105"/>
        <label>1</label>
    </ligand>
</feature>
<feature type="compositionally biased region" description="Low complexity" evidence="6">
    <location>
        <begin position="574"/>
        <end position="592"/>
    </location>
</feature>
<dbReference type="Proteomes" id="UP000650467">
    <property type="component" value="Unassembled WGS sequence"/>
</dbReference>
<dbReference type="PRINTS" id="PR00387">
    <property type="entry name" value="PDIESTERASE1"/>
</dbReference>
<feature type="binding site" evidence="5">
    <location>
        <position position="1093"/>
    </location>
    <ligand>
        <name>Zn(2+)</name>
        <dbReference type="ChEBI" id="CHEBI:29105"/>
        <label>2</label>
    </ligand>
</feature>
<reference evidence="9" key="1">
    <citation type="journal article" date="2020" name="bioRxiv">
        <title>Comparative genomics of Chlamydomonas.</title>
        <authorList>
            <person name="Craig R.J."/>
            <person name="Hasan A.R."/>
            <person name="Ness R.W."/>
            <person name="Keightley P.D."/>
        </authorList>
    </citation>
    <scope>NUCLEOTIDE SEQUENCE</scope>
    <source>
        <strain evidence="9">SAG 7.73</strain>
    </source>
</reference>
<dbReference type="PROSITE" id="PS51845">
    <property type="entry name" value="PDEASE_I_2"/>
    <property type="match status" value="1"/>
</dbReference>